<dbReference type="PANTHER" id="PTHR35333">
    <property type="entry name" value="BETA-LACTAMASE"/>
    <property type="match status" value="1"/>
</dbReference>
<evidence type="ECO:0000313" key="4">
    <source>
        <dbReference type="Proteomes" id="UP000176389"/>
    </source>
</evidence>
<comment type="caution">
    <text evidence="3">The sequence shown here is derived from an EMBL/GenBank/DDBJ whole genome shotgun (WGS) entry which is preliminary data.</text>
</comment>
<dbReference type="SUPFAM" id="SSF56601">
    <property type="entry name" value="beta-lactamase/transpeptidase-like"/>
    <property type="match status" value="1"/>
</dbReference>
<feature type="domain" description="Beta-lactamase class A catalytic" evidence="2">
    <location>
        <begin position="82"/>
        <end position="263"/>
    </location>
</feature>
<keyword evidence="1" id="KW-0472">Membrane</keyword>
<dbReference type="Proteomes" id="UP000176389">
    <property type="component" value="Unassembled WGS sequence"/>
</dbReference>
<accession>A0A1G1WBX7</accession>
<feature type="transmembrane region" description="Helical" evidence="1">
    <location>
        <begin position="6"/>
        <end position="29"/>
    </location>
</feature>
<evidence type="ECO:0000259" key="2">
    <source>
        <dbReference type="Pfam" id="PF13354"/>
    </source>
</evidence>
<evidence type="ECO:0000256" key="1">
    <source>
        <dbReference type="SAM" id="Phobius"/>
    </source>
</evidence>
<organism evidence="3 4">
    <name type="scientific">Candidatus Woykebacteria bacterium RBG_16_43_9</name>
    <dbReference type="NCBI Taxonomy" id="1802596"/>
    <lineage>
        <taxon>Bacteria</taxon>
        <taxon>Candidatus Woykeibacteriota</taxon>
    </lineage>
</organism>
<dbReference type="Gene3D" id="3.40.710.10">
    <property type="entry name" value="DD-peptidase/beta-lactamase superfamily"/>
    <property type="match status" value="1"/>
</dbReference>
<dbReference type="InterPro" id="IPR045155">
    <property type="entry name" value="Beta-lactam_cat"/>
</dbReference>
<dbReference type="AlphaFoldDB" id="A0A1G1WBX7"/>
<dbReference type="Pfam" id="PF13354">
    <property type="entry name" value="Beta-lactamase2"/>
    <property type="match status" value="1"/>
</dbReference>
<name>A0A1G1WBX7_9BACT</name>
<dbReference type="GO" id="GO:0046677">
    <property type="term" value="P:response to antibiotic"/>
    <property type="evidence" value="ECO:0007669"/>
    <property type="project" value="InterPro"/>
</dbReference>
<keyword evidence="1" id="KW-1133">Transmembrane helix</keyword>
<dbReference type="EMBL" id="MHCS01000052">
    <property type="protein sequence ID" value="OGY25199.1"/>
    <property type="molecule type" value="Genomic_DNA"/>
</dbReference>
<proteinExistence type="predicted"/>
<evidence type="ECO:0000313" key="3">
    <source>
        <dbReference type="EMBL" id="OGY25199.1"/>
    </source>
</evidence>
<protein>
    <recommendedName>
        <fullName evidence="2">Beta-lactamase class A catalytic domain-containing protein</fullName>
    </recommendedName>
</protein>
<dbReference type="GO" id="GO:0030655">
    <property type="term" value="P:beta-lactam antibiotic catabolic process"/>
    <property type="evidence" value="ECO:0007669"/>
    <property type="project" value="InterPro"/>
</dbReference>
<dbReference type="InterPro" id="IPR012338">
    <property type="entry name" value="Beta-lactam/transpept-like"/>
</dbReference>
<dbReference type="STRING" id="1802596.A2Z11_01815"/>
<keyword evidence="1" id="KW-0812">Transmembrane</keyword>
<dbReference type="InterPro" id="IPR000871">
    <property type="entry name" value="Beta-lactam_class-A"/>
</dbReference>
<sequence>MKKFLLTSLVIIAIAAFLVGIGFIAFRFLENRNTQLPGISQEQAEKKSAQEKKKERKAKQEVLVETVKEIFAAVSPGTSASLAVYDLKHNEYFGFNDTDPQHAASVSKILTAVYVLDQVEKGKASLADPLGAYNVEFQLEKTINQSDPETWALLDQRFDPVEQNKFAKQIGLTSTDIRLGKNLMSPKDVATLLKKLAKGELLKEIHRDKLFSYMQKTESENFFSPAFKLTGVTFYHKTGKLEGEAHDAAIVNHLDNPFVLVIFSVNNSNLDPNTRAPVMEKSAAAVLDYFDNLD</sequence>
<dbReference type="PANTHER" id="PTHR35333:SF3">
    <property type="entry name" value="BETA-LACTAMASE-TYPE TRANSPEPTIDASE FOLD CONTAINING PROTEIN"/>
    <property type="match status" value="1"/>
</dbReference>
<dbReference type="GO" id="GO:0008800">
    <property type="term" value="F:beta-lactamase activity"/>
    <property type="evidence" value="ECO:0007669"/>
    <property type="project" value="InterPro"/>
</dbReference>
<reference evidence="3 4" key="1">
    <citation type="journal article" date="2016" name="Nat. Commun.">
        <title>Thousands of microbial genomes shed light on interconnected biogeochemical processes in an aquifer system.</title>
        <authorList>
            <person name="Anantharaman K."/>
            <person name="Brown C.T."/>
            <person name="Hug L.A."/>
            <person name="Sharon I."/>
            <person name="Castelle C.J."/>
            <person name="Probst A.J."/>
            <person name="Thomas B.C."/>
            <person name="Singh A."/>
            <person name="Wilkins M.J."/>
            <person name="Karaoz U."/>
            <person name="Brodie E.L."/>
            <person name="Williams K.H."/>
            <person name="Hubbard S.S."/>
            <person name="Banfield J.F."/>
        </authorList>
    </citation>
    <scope>NUCLEOTIDE SEQUENCE [LARGE SCALE GENOMIC DNA]</scope>
</reference>
<gene>
    <name evidence="3" type="ORF">A2Z11_01815</name>
</gene>